<evidence type="ECO:0000256" key="3">
    <source>
        <dbReference type="ARBA" id="ARBA00022571"/>
    </source>
</evidence>
<accession>A0ABP8ZAC7</accession>
<evidence type="ECO:0000256" key="14">
    <source>
        <dbReference type="HAMAP-Rule" id="MF_01210"/>
    </source>
</evidence>
<comment type="caution">
    <text evidence="17">The sequence shown here is derived from an EMBL/GenBank/DDBJ whole genome shotgun (WGS) entry which is preliminary data.</text>
</comment>
<evidence type="ECO:0000256" key="5">
    <source>
        <dbReference type="ARBA" id="ARBA00022605"/>
    </source>
</evidence>
<feature type="region of interest" description="Carboxyphosphate synthetic domain" evidence="14">
    <location>
        <begin position="1"/>
        <end position="407"/>
    </location>
</feature>
<feature type="binding site" evidence="14">
    <location>
        <position position="833"/>
    </location>
    <ligand>
        <name>Mn(2+)</name>
        <dbReference type="ChEBI" id="CHEBI:29035"/>
        <label>3</label>
    </ligand>
</feature>
<feature type="binding site" evidence="14">
    <location>
        <position position="299"/>
    </location>
    <ligand>
        <name>ATP</name>
        <dbReference type="ChEBI" id="CHEBI:30616"/>
        <label>1</label>
    </ligand>
</feature>
<feature type="binding site" evidence="14">
    <location>
        <position position="833"/>
    </location>
    <ligand>
        <name>ATP</name>
        <dbReference type="ChEBI" id="CHEBI:30616"/>
        <label>2</label>
    </ligand>
</feature>
<dbReference type="SMART" id="SM00851">
    <property type="entry name" value="MGS"/>
    <property type="match status" value="1"/>
</dbReference>
<evidence type="ECO:0000313" key="18">
    <source>
        <dbReference type="Proteomes" id="UP001499882"/>
    </source>
</evidence>
<comment type="catalytic activity">
    <reaction evidence="14">
        <text>hydrogencarbonate + L-glutamine + 2 ATP + H2O = carbamoyl phosphate + L-glutamate + 2 ADP + phosphate + 2 H(+)</text>
        <dbReference type="Rhea" id="RHEA:18633"/>
        <dbReference type="ChEBI" id="CHEBI:15377"/>
        <dbReference type="ChEBI" id="CHEBI:15378"/>
        <dbReference type="ChEBI" id="CHEBI:17544"/>
        <dbReference type="ChEBI" id="CHEBI:29985"/>
        <dbReference type="ChEBI" id="CHEBI:30616"/>
        <dbReference type="ChEBI" id="CHEBI:43474"/>
        <dbReference type="ChEBI" id="CHEBI:58228"/>
        <dbReference type="ChEBI" id="CHEBI:58359"/>
        <dbReference type="ChEBI" id="CHEBI:456216"/>
        <dbReference type="EC" id="6.3.5.5"/>
    </reaction>
</comment>
<comment type="similarity">
    <text evidence="2 14">Belongs to the CarB family.</text>
</comment>
<feature type="binding site" evidence="14">
    <location>
        <position position="299"/>
    </location>
    <ligand>
        <name>Mn(2+)</name>
        <dbReference type="ChEBI" id="CHEBI:29035"/>
        <label>1</label>
    </ligand>
</feature>
<dbReference type="NCBIfam" id="NF009455">
    <property type="entry name" value="PRK12815.1"/>
    <property type="match status" value="1"/>
</dbReference>
<evidence type="ECO:0000259" key="16">
    <source>
        <dbReference type="PROSITE" id="PS51855"/>
    </source>
</evidence>
<dbReference type="Pfam" id="PF02786">
    <property type="entry name" value="CPSase_L_D2"/>
    <property type="match status" value="2"/>
</dbReference>
<evidence type="ECO:0000313" key="17">
    <source>
        <dbReference type="EMBL" id="GAA4750916.1"/>
    </source>
</evidence>
<dbReference type="InterPro" id="IPR036897">
    <property type="entry name" value="CarbamoylP_synth_lsu_oligo_sf"/>
</dbReference>
<dbReference type="Gene3D" id="3.40.50.1380">
    <property type="entry name" value="Methylglyoxal synthase-like domain"/>
    <property type="match status" value="1"/>
</dbReference>
<feature type="binding site" evidence="14">
    <location>
        <position position="847"/>
    </location>
    <ligand>
        <name>Mn(2+)</name>
        <dbReference type="ChEBI" id="CHEBI:29035"/>
        <label>4</label>
    </ligand>
</feature>
<feature type="binding site" evidence="14">
    <location>
        <position position="210"/>
    </location>
    <ligand>
        <name>ATP</name>
        <dbReference type="ChEBI" id="CHEBI:30616"/>
        <label>1</label>
    </ligand>
</feature>
<dbReference type="Pfam" id="PF02787">
    <property type="entry name" value="CPSase_L_D3"/>
    <property type="match status" value="1"/>
</dbReference>
<keyword evidence="11 14" id="KW-0665">Pyrimidine biosynthesis</keyword>
<keyword evidence="9 14" id="KW-0067">ATP-binding</keyword>
<evidence type="ECO:0000256" key="12">
    <source>
        <dbReference type="ARBA" id="ARBA00023211"/>
    </source>
</evidence>
<evidence type="ECO:0000256" key="1">
    <source>
        <dbReference type="ARBA" id="ARBA00005077"/>
    </source>
</evidence>
<keyword evidence="12" id="KW-0464">Manganese</keyword>
<feature type="domain" description="MGS-like" evidence="16">
    <location>
        <begin position="956"/>
        <end position="1101"/>
    </location>
</feature>
<dbReference type="EMBL" id="BAABKN010000026">
    <property type="protein sequence ID" value="GAA4750916.1"/>
    <property type="molecule type" value="Genomic_DNA"/>
</dbReference>
<feature type="binding site" evidence="14">
    <location>
        <position position="833"/>
    </location>
    <ligand>
        <name>Mg(2+)</name>
        <dbReference type="ChEBI" id="CHEBI:18420"/>
        <label>3</label>
    </ligand>
</feature>
<dbReference type="InterPro" id="IPR016185">
    <property type="entry name" value="PreATP-grasp_dom_sf"/>
</dbReference>
<dbReference type="NCBIfam" id="TIGR01369">
    <property type="entry name" value="CPSaseII_lrg"/>
    <property type="match status" value="1"/>
</dbReference>
<feature type="binding site" evidence="14">
    <location>
        <position position="299"/>
    </location>
    <ligand>
        <name>Mg(2+)</name>
        <dbReference type="ChEBI" id="CHEBI:18420"/>
        <label>1</label>
    </ligand>
</feature>
<feature type="binding site" evidence="14">
    <location>
        <position position="242"/>
    </location>
    <ligand>
        <name>ATP</name>
        <dbReference type="ChEBI" id="CHEBI:30616"/>
        <label>1</label>
    </ligand>
</feature>
<dbReference type="PROSITE" id="PS00867">
    <property type="entry name" value="CPSASE_2"/>
    <property type="match status" value="2"/>
</dbReference>
<feature type="domain" description="ATP-grasp" evidence="15">
    <location>
        <begin position="683"/>
        <end position="874"/>
    </location>
</feature>
<dbReference type="InterPro" id="IPR036914">
    <property type="entry name" value="MGS-like_dom_sf"/>
</dbReference>
<feature type="binding site" evidence="14">
    <location>
        <position position="845"/>
    </location>
    <ligand>
        <name>Mn(2+)</name>
        <dbReference type="ChEBI" id="CHEBI:29035"/>
        <label>3</label>
    </ligand>
</feature>
<sequence>MPKREDIKSVMVIGSGPIIIGQACEFDYSGTQACRVLKEEGIRVILVNSNPATIMTDPEFADATYVEPITPDFVEKVIAKERPDALLPTLGGQTALNAAIALHENGVLEKYGVEMIGASFDAIHRGENRELFNAIVEKVGGETAKSFVCHTLEDCEKAVADLGYPVVVRPSFTMGGTGSGIAYSEDDLARIAGAGLAASPTTEVLIEESIIGWKEYELEVMRDKADNVVIICSIENLDPMGVHTGDSITVAPAMTLTDREYQHLRDLAIGIIREVGVDTGGCNIQYAVNPADGRVIVIEMNPRVSRSSALASKATGFPIAKIAAKVAIGYTLDEIPNDITLRADGSSTPAAFEPTLDYVVVKVPRFAFEKFPGADPRLTTHMKSVGEAMAIGRNFTEALQKALRSLESKDAVFDWHQEWVALDKDALLAEIEVPHDGRLKKVMDALRAGATADEVFEHTKIDPWYVDQLLLINEIAEEVTAAPELTPELLRKAKRHGFSDVQIGKIRGMTADVVRGVRHALGIRPVYKTVDTCAAEFAAATPYHYSSYDEESEVTPREKQAVIILGSGPNRIGQGIEFDYSCVHASLTLSEAGYETIMVNCNPETVSTDYDTSDRLYFEPLTLEDVLEIVHAEEQAGPVAGVICQLGGQTPLGLAQGLKDNGVTILGTSPEAIHLAEERGAFGRVLADAGLPAPKYGMATSFPDAHRIAAEIGYPVMVRPSYVLGGRGMEIVYDDTSLEGYIARSTEIGPAHPVLVDRFIDDAVEIDVDALYDGTELFLGGVMEHIEEAGIHSGDSSCALPPITLGKAEIDRIRTATEAIAKGVGVLGLLNIQFALGSDVLYVLEANPRASRTVPFVSKATATQLAKAAARVMLGESIADLRTAGLLPATGDGGTLPADQPIAVKEAVMPFNRFRSPDGKQVDTVLGPEMKSTGEVMGFDADFGSAFAKAQAGAFGPLPTSGKVFVSMANRDKRHMIFPIKVLADHGFEILATQGTAEVLRRNGVQTTIVRKHWEGEGPNGEQTTVQLILDGDIQLVINTPNGSTSGASARLDGYEIRTAAIMANIPCITTVQGLGAAVQGIEALKRGEIGVRSLQDWARR</sequence>
<proteinExistence type="inferred from homology"/>
<feature type="binding site" evidence="14">
    <location>
        <position position="285"/>
    </location>
    <ligand>
        <name>Mg(2+)</name>
        <dbReference type="ChEBI" id="CHEBI:18420"/>
        <label>1</label>
    </ligand>
</feature>
<dbReference type="PROSITE" id="PS00866">
    <property type="entry name" value="CPSASE_1"/>
    <property type="match status" value="2"/>
</dbReference>
<organism evidence="17 18">
    <name type="scientific">Nocardioides endophyticus</name>
    <dbReference type="NCBI Taxonomy" id="1353775"/>
    <lineage>
        <taxon>Bacteria</taxon>
        <taxon>Bacillati</taxon>
        <taxon>Actinomycetota</taxon>
        <taxon>Actinomycetes</taxon>
        <taxon>Propionibacteriales</taxon>
        <taxon>Nocardioidaceae</taxon>
        <taxon>Nocardioides</taxon>
    </lineage>
</organism>
<dbReference type="InterPro" id="IPR006275">
    <property type="entry name" value="CPSase_lsu"/>
</dbReference>
<keyword evidence="6" id="KW-0479">Metal-binding</keyword>
<feature type="binding site" evidence="14">
    <location>
        <position position="719"/>
    </location>
    <ligand>
        <name>ATP</name>
        <dbReference type="ChEBI" id="CHEBI:30616"/>
        <label>2</label>
    </ligand>
</feature>
<comment type="domain">
    <text evidence="14">The large subunit is composed of 2 ATP-grasp domains that are involved in binding the 2 ATP molecules needed for carbamoyl phosphate synthesis. The N-terminal ATP-grasp domain (referred to as the carboxyphosphate synthetic component) catalyzes the ATP-dependent phosphorylation of hydrogencarbonate to carboxyphosphate and the subsequent nucleophilic attack by ammonia to form a carbamate intermediate. The C-terminal ATP-grasp domain (referred to as the carbamoyl phosphate synthetic component) then catalyzes the phosphorylation of carbamate with the second ATP to form the end product carbamoyl phosphate. The reactive and unstable enzyme intermediates are sequentially channeled from one active site to the next through the interior of the protein over a distance of at least 96 A.</text>
</comment>
<feature type="binding site" evidence="14">
    <location>
        <position position="845"/>
    </location>
    <ligand>
        <name>Mg(2+)</name>
        <dbReference type="ChEBI" id="CHEBI:18420"/>
        <label>3</label>
    </ligand>
</feature>
<evidence type="ECO:0000256" key="2">
    <source>
        <dbReference type="ARBA" id="ARBA00009799"/>
    </source>
</evidence>
<feature type="binding site" evidence="14">
    <location>
        <position position="285"/>
    </location>
    <ligand>
        <name>ATP</name>
        <dbReference type="ChEBI" id="CHEBI:30616"/>
        <label>1</label>
    </ligand>
</feature>
<dbReference type="NCBIfam" id="NF003671">
    <property type="entry name" value="PRK05294.1"/>
    <property type="match status" value="1"/>
</dbReference>
<dbReference type="SUPFAM" id="SSF52335">
    <property type="entry name" value="Methylglyoxal synthase-like"/>
    <property type="match status" value="1"/>
</dbReference>
<feature type="binding site" evidence="14">
    <location>
        <position position="175"/>
    </location>
    <ligand>
        <name>ATP</name>
        <dbReference type="ChEBI" id="CHEBI:30616"/>
        <label>1</label>
    </ligand>
</feature>
<dbReference type="Pfam" id="PF02142">
    <property type="entry name" value="MGS"/>
    <property type="match status" value="1"/>
</dbReference>
<dbReference type="PROSITE" id="PS50975">
    <property type="entry name" value="ATP_GRASP"/>
    <property type="match status" value="2"/>
</dbReference>
<feature type="binding site" evidence="14">
    <location>
        <position position="301"/>
    </location>
    <ligand>
        <name>Mn(2+)</name>
        <dbReference type="ChEBI" id="CHEBI:29035"/>
        <label>2</label>
    </ligand>
</feature>
<dbReference type="EC" id="6.3.4.16" evidence="14"/>
<keyword evidence="5 14" id="KW-0028">Amino-acid biosynthesis</keyword>
<dbReference type="InterPro" id="IPR033937">
    <property type="entry name" value="MGS_CPS_CarB"/>
</dbReference>
<feature type="domain" description="ATP-grasp" evidence="15">
    <location>
        <begin position="133"/>
        <end position="328"/>
    </location>
</feature>
<keyword evidence="8 14" id="KW-0547">Nucleotide-binding</keyword>
<dbReference type="InterPro" id="IPR005479">
    <property type="entry name" value="CPAse_ATP-bd"/>
</dbReference>
<dbReference type="SUPFAM" id="SSF48108">
    <property type="entry name" value="Carbamoyl phosphate synthetase, large subunit connection domain"/>
    <property type="match status" value="1"/>
</dbReference>
<feature type="binding site" evidence="14">
    <location>
        <position position="845"/>
    </location>
    <ligand>
        <name>ATP</name>
        <dbReference type="ChEBI" id="CHEBI:30616"/>
        <label>2</label>
    </ligand>
</feature>
<feature type="binding site" evidence="14">
    <location>
        <position position="793"/>
    </location>
    <ligand>
        <name>ATP</name>
        <dbReference type="ChEBI" id="CHEBI:30616"/>
        <label>2</label>
    </ligand>
</feature>
<feature type="region of interest" description="Allosteric domain" evidence="14">
    <location>
        <begin position="956"/>
        <end position="1101"/>
    </location>
</feature>
<feature type="binding site" evidence="14">
    <location>
        <position position="760"/>
    </location>
    <ligand>
        <name>ATP</name>
        <dbReference type="ChEBI" id="CHEBI:30616"/>
        <label>2</label>
    </ligand>
</feature>
<comment type="catalytic activity">
    <reaction evidence="13 14">
        <text>hydrogencarbonate + NH4(+) + 2 ATP = carbamoyl phosphate + 2 ADP + phosphate + 2 H(+)</text>
        <dbReference type="Rhea" id="RHEA:18029"/>
        <dbReference type="ChEBI" id="CHEBI:15378"/>
        <dbReference type="ChEBI" id="CHEBI:17544"/>
        <dbReference type="ChEBI" id="CHEBI:28938"/>
        <dbReference type="ChEBI" id="CHEBI:30616"/>
        <dbReference type="ChEBI" id="CHEBI:43474"/>
        <dbReference type="ChEBI" id="CHEBI:58228"/>
        <dbReference type="ChEBI" id="CHEBI:456216"/>
        <dbReference type="EC" id="6.3.4.16"/>
    </reaction>
</comment>
<feature type="binding site" evidence="14">
    <location>
        <position position="241"/>
    </location>
    <ligand>
        <name>ATP</name>
        <dbReference type="ChEBI" id="CHEBI:30616"/>
        <label>1</label>
    </ligand>
</feature>
<dbReference type="CDD" id="cd01424">
    <property type="entry name" value="MGS_CPS_II"/>
    <property type="match status" value="1"/>
</dbReference>
<dbReference type="Gene3D" id="1.10.1030.10">
    <property type="entry name" value="Carbamoyl-phosphate synthetase, large subunit oligomerisation domain"/>
    <property type="match status" value="1"/>
</dbReference>
<feature type="binding site" evidence="14">
    <location>
        <position position="285"/>
    </location>
    <ligand>
        <name>Mn(2+)</name>
        <dbReference type="ChEBI" id="CHEBI:29035"/>
        <label>1</label>
    </ligand>
</feature>
<comment type="function">
    <text evidence="14">Large subunit of the glutamine-dependent carbamoyl phosphate synthetase (CPSase). CPSase catalyzes the formation of carbamoyl phosphate from the ammonia moiety of glutamine, carbonate, and phosphate donated by ATP, constituting the first step of 2 biosynthetic pathways, one leading to arginine and/or urea and the other to pyrimidine nucleotides. The large subunit (synthetase) binds the substrates ammonia (free or transferred from glutamine from the small subunit), hydrogencarbonate and ATP and carries out an ATP-coupled ligase reaction, activating hydrogencarbonate by forming carboxy phosphate which reacts with ammonia to form carbamoyl phosphate.</text>
</comment>
<comment type="caution">
    <text evidence="14">Lacks conserved residue(s) required for the propagation of feature annotation.</text>
</comment>
<evidence type="ECO:0000256" key="8">
    <source>
        <dbReference type="ARBA" id="ARBA00022741"/>
    </source>
</evidence>
<comment type="pathway">
    <text evidence="1 14">Amino-acid biosynthesis; L-arginine biosynthesis; carbamoyl phosphate from bicarbonate: step 1/1.</text>
</comment>
<protein>
    <recommendedName>
        <fullName evidence="14">Carbamoyl phosphate synthase large chain</fullName>
        <ecNumber evidence="14">6.3.4.16</ecNumber>
        <ecNumber evidence="14">6.3.5.5</ecNumber>
    </recommendedName>
    <alternativeName>
        <fullName evidence="14">Carbamoyl phosphate synthetase ammonia chain</fullName>
    </alternativeName>
</protein>
<evidence type="ECO:0000256" key="9">
    <source>
        <dbReference type="ARBA" id="ARBA00022840"/>
    </source>
</evidence>
<dbReference type="InterPro" id="IPR011761">
    <property type="entry name" value="ATP-grasp"/>
</dbReference>
<dbReference type="RefSeq" id="WP_345528747.1">
    <property type="nucleotide sequence ID" value="NZ_BAABKN010000026.1"/>
</dbReference>
<feature type="binding site" evidence="14">
    <location>
        <position position="758"/>
    </location>
    <ligand>
        <name>ATP</name>
        <dbReference type="ChEBI" id="CHEBI:30616"/>
        <label>2</label>
    </ligand>
</feature>
<feature type="binding site" evidence="14">
    <location>
        <position position="845"/>
    </location>
    <ligand>
        <name>Mn(2+)</name>
        <dbReference type="ChEBI" id="CHEBI:29035"/>
        <label>4</label>
    </ligand>
</feature>
<dbReference type="InterPro" id="IPR005480">
    <property type="entry name" value="CPSase_lsu_oligo"/>
</dbReference>
<dbReference type="Gene3D" id="3.30.470.20">
    <property type="entry name" value="ATP-grasp fold, B domain"/>
    <property type="match status" value="2"/>
</dbReference>
<feature type="binding site" evidence="14">
    <location>
        <position position="301"/>
    </location>
    <ligand>
        <name>Mg(2+)</name>
        <dbReference type="ChEBI" id="CHEBI:18420"/>
        <label>2</label>
    </ligand>
</feature>
<feature type="binding site" evidence="14">
    <location>
        <position position="299"/>
    </location>
    <ligand>
        <name>Mn(2+)</name>
        <dbReference type="ChEBI" id="CHEBI:29035"/>
        <label>2</label>
    </ligand>
</feature>
<dbReference type="PRINTS" id="PR00098">
    <property type="entry name" value="CPSASE"/>
</dbReference>
<dbReference type="Gene3D" id="3.40.50.20">
    <property type="match status" value="2"/>
</dbReference>
<feature type="binding site" evidence="14">
    <location>
        <position position="790"/>
    </location>
    <ligand>
        <name>ATP</name>
        <dbReference type="ChEBI" id="CHEBI:30616"/>
        <label>2</label>
    </ligand>
</feature>
<comment type="subunit">
    <text evidence="14">Composed of two chains; the small (or glutamine) chain promotes the hydrolysis of glutamine to ammonia, which is used by the large (or ammonia) chain to synthesize carbamoyl phosphate. Tetramer of heterodimers (alpha,beta)4.</text>
</comment>
<evidence type="ECO:0000256" key="4">
    <source>
        <dbReference type="ARBA" id="ARBA00022598"/>
    </source>
</evidence>
<keyword evidence="10" id="KW-0460">Magnesium</keyword>
<keyword evidence="4 14" id="KW-0436">Ligase</keyword>
<dbReference type="PROSITE" id="PS51257">
    <property type="entry name" value="PROKAR_LIPOPROTEIN"/>
    <property type="match status" value="1"/>
</dbReference>
<comment type="cofactor">
    <cofactor evidence="14">
        <name>Mg(2+)</name>
        <dbReference type="ChEBI" id="CHEBI:18420"/>
    </cofactor>
    <cofactor evidence="14">
        <name>Mn(2+)</name>
        <dbReference type="ChEBI" id="CHEBI:29035"/>
    </cofactor>
    <text evidence="14">Binds 4 Mg(2+) or Mn(2+) ions per subunit.</text>
</comment>
<evidence type="ECO:0000256" key="13">
    <source>
        <dbReference type="ARBA" id="ARBA00047359"/>
    </source>
</evidence>
<evidence type="ECO:0000256" key="10">
    <source>
        <dbReference type="ARBA" id="ARBA00022842"/>
    </source>
</evidence>
<dbReference type="SUPFAM" id="SSF52440">
    <property type="entry name" value="PreATP-grasp domain"/>
    <property type="match status" value="2"/>
</dbReference>
<keyword evidence="18" id="KW-1185">Reference proteome</keyword>
<name>A0ABP8ZAC7_9ACTN</name>
<feature type="binding site" evidence="14">
    <location>
        <position position="208"/>
    </location>
    <ligand>
        <name>ATP</name>
        <dbReference type="ChEBI" id="CHEBI:30616"/>
        <label>1</label>
    </ligand>
</feature>
<gene>
    <name evidence="14 17" type="primary">carB</name>
    <name evidence="17" type="ORF">GCM10023350_40170</name>
</gene>
<evidence type="ECO:0000256" key="6">
    <source>
        <dbReference type="ARBA" id="ARBA00022723"/>
    </source>
</evidence>
<evidence type="ECO:0000256" key="7">
    <source>
        <dbReference type="ARBA" id="ARBA00022737"/>
    </source>
</evidence>
<dbReference type="InterPro" id="IPR013815">
    <property type="entry name" value="ATP_grasp_subdomain_1"/>
</dbReference>
<dbReference type="HAMAP" id="MF_01210_B">
    <property type="entry name" value="CPSase_L_chain_B"/>
    <property type="match status" value="1"/>
</dbReference>
<dbReference type="PROSITE" id="PS51855">
    <property type="entry name" value="MGS"/>
    <property type="match status" value="1"/>
</dbReference>
<reference evidence="18" key="1">
    <citation type="journal article" date="2019" name="Int. J. Syst. Evol. Microbiol.">
        <title>The Global Catalogue of Microorganisms (GCM) 10K type strain sequencing project: providing services to taxonomists for standard genome sequencing and annotation.</title>
        <authorList>
            <consortium name="The Broad Institute Genomics Platform"/>
            <consortium name="The Broad Institute Genome Sequencing Center for Infectious Disease"/>
            <person name="Wu L."/>
            <person name="Ma J."/>
        </authorList>
    </citation>
    <scope>NUCLEOTIDE SEQUENCE [LARGE SCALE GENOMIC DNA]</scope>
    <source>
        <strain evidence="18">JCM 18532</strain>
    </source>
</reference>
<comment type="pathway">
    <text evidence="14">Pyrimidine metabolism; UMP biosynthesis via de novo pathway; (S)-dihydroorotate from bicarbonate: step 1/3.</text>
</comment>
<dbReference type="Gene3D" id="3.30.1490.20">
    <property type="entry name" value="ATP-grasp fold, A domain"/>
    <property type="match status" value="1"/>
</dbReference>
<dbReference type="PANTHER" id="PTHR11405">
    <property type="entry name" value="CARBAMOYLTRANSFERASE FAMILY MEMBER"/>
    <property type="match status" value="1"/>
</dbReference>
<feature type="binding site" evidence="14">
    <location>
        <position position="847"/>
    </location>
    <ligand>
        <name>Mg(2+)</name>
        <dbReference type="ChEBI" id="CHEBI:18420"/>
        <label>4</label>
    </ligand>
</feature>
<dbReference type="EC" id="6.3.5.5" evidence="14"/>
<dbReference type="InterPro" id="IPR011607">
    <property type="entry name" value="MGS-like_dom"/>
</dbReference>
<dbReference type="PANTHER" id="PTHR11405:SF53">
    <property type="entry name" value="CARBAMOYL-PHOSPHATE SYNTHASE [AMMONIA], MITOCHONDRIAL"/>
    <property type="match status" value="1"/>
</dbReference>
<dbReference type="InterPro" id="IPR058047">
    <property type="entry name" value="CPSase_preATP-grasp"/>
</dbReference>
<evidence type="ECO:0000256" key="11">
    <source>
        <dbReference type="ARBA" id="ARBA00022975"/>
    </source>
</evidence>
<feature type="binding site" evidence="14">
    <location>
        <position position="243"/>
    </location>
    <ligand>
        <name>ATP</name>
        <dbReference type="ChEBI" id="CHEBI:30616"/>
        <label>1</label>
    </ligand>
</feature>
<feature type="binding site" evidence="14">
    <location>
        <position position="791"/>
    </location>
    <ligand>
        <name>ATP</name>
        <dbReference type="ChEBI" id="CHEBI:30616"/>
        <label>2</label>
    </ligand>
</feature>
<keyword evidence="3 14" id="KW-0055">Arginine biosynthesis</keyword>
<feature type="binding site" evidence="14">
    <location>
        <position position="765"/>
    </location>
    <ligand>
        <name>ATP</name>
        <dbReference type="ChEBI" id="CHEBI:30616"/>
        <label>2</label>
    </ligand>
</feature>
<feature type="binding site" evidence="14">
    <location>
        <position position="792"/>
    </location>
    <ligand>
        <name>ATP</name>
        <dbReference type="ChEBI" id="CHEBI:30616"/>
        <label>2</label>
    </ligand>
</feature>
<dbReference type="InterPro" id="IPR005483">
    <property type="entry name" value="CPSase_dom"/>
</dbReference>
<dbReference type="Pfam" id="PF25596">
    <property type="entry name" value="CPSase_L_D1"/>
    <property type="match status" value="2"/>
</dbReference>
<feature type="binding site" evidence="14">
    <location>
        <position position="299"/>
    </location>
    <ligand>
        <name>Mg(2+)</name>
        <dbReference type="ChEBI" id="CHEBI:18420"/>
        <label>2</label>
    </ligand>
</feature>
<feature type="binding site" evidence="14">
    <location>
        <position position="129"/>
    </location>
    <ligand>
        <name>ATP</name>
        <dbReference type="ChEBI" id="CHEBI:30616"/>
        <label>1</label>
    </ligand>
</feature>
<feature type="binding site" evidence="14">
    <location>
        <position position="169"/>
    </location>
    <ligand>
        <name>ATP</name>
        <dbReference type="ChEBI" id="CHEBI:30616"/>
        <label>1</label>
    </ligand>
</feature>
<evidence type="ECO:0000259" key="15">
    <source>
        <dbReference type="PROSITE" id="PS50975"/>
    </source>
</evidence>
<feature type="binding site" evidence="14">
    <location>
        <position position="176"/>
    </location>
    <ligand>
        <name>ATP</name>
        <dbReference type="ChEBI" id="CHEBI:30616"/>
        <label>1</label>
    </ligand>
</feature>
<keyword evidence="7 14" id="KW-0677">Repeat</keyword>
<dbReference type="SMART" id="SM01096">
    <property type="entry name" value="CPSase_L_D3"/>
    <property type="match status" value="1"/>
</dbReference>
<dbReference type="Proteomes" id="UP001499882">
    <property type="component" value="Unassembled WGS sequence"/>
</dbReference>
<dbReference type="SUPFAM" id="SSF56059">
    <property type="entry name" value="Glutathione synthetase ATP-binding domain-like"/>
    <property type="match status" value="2"/>
</dbReference>
<feature type="binding site" evidence="14">
    <location>
        <position position="215"/>
    </location>
    <ligand>
        <name>ATP</name>
        <dbReference type="ChEBI" id="CHEBI:30616"/>
        <label>1</label>
    </ligand>
</feature>
<feature type="binding site" evidence="14">
    <location>
        <position position="845"/>
    </location>
    <ligand>
        <name>Mg(2+)</name>
        <dbReference type="ChEBI" id="CHEBI:18420"/>
        <label>4</label>
    </ligand>
</feature>